<evidence type="ECO:0000313" key="3">
    <source>
        <dbReference type="EMBL" id="CAL1139680.1"/>
    </source>
</evidence>
<feature type="region of interest" description="Disordered" evidence="1">
    <location>
        <begin position="641"/>
        <end position="666"/>
    </location>
</feature>
<reference evidence="3" key="2">
    <citation type="submission" date="2024-04" db="EMBL/GenBank/DDBJ databases">
        <authorList>
            <person name="Chen Y."/>
            <person name="Shah S."/>
            <person name="Dougan E. K."/>
            <person name="Thang M."/>
            <person name="Chan C."/>
        </authorList>
    </citation>
    <scope>NUCLEOTIDE SEQUENCE [LARGE SCALE GENOMIC DNA]</scope>
</reference>
<evidence type="ECO:0000256" key="1">
    <source>
        <dbReference type="SAM" id="MobiDB-lite"/>
    </source>
</evidence>
<name>A0A9P1C7S2_9DINO</name>
<keyword evidence="4" id="KW-0695">RNA-directed DNA polymerase</keyword>
<evidence type="ECO:0000313" key="4">
    <source>
        <dbReference type="EMBL" id="CAL4773617.1"/>
    </source>
</evidence>
<dbReference type="EMBL" id="CAMXCT020001068">
    <property type="protein sequence ID" value="CAL1139680.1"/>
    <property type="molecule type" value="Genomic_DNA"/>
</dbReference>
<keyword evidence="4" id="KW-0548">Nucleotidyltransferase</keyword>
<feature type="compositionally biased region" description="Basic residues" evidence="1">
    <location>
        <begin position="641"/>
        <end position="656"/>
    </location>
</feature>
<dbReference type="EMBL" id="CAMXCT010001068">
    <property type="protein sequence ID" value="CAI3986305.1"/>
    <property type="molecule type" value="Genomic_DNA"/>
</dbReference>
<dbReference type="EMBL" id="CAMXCT030001068">
    <property type="protein sequence ID" value="CAL4773617.1"/>
    <property type="molecule type" value="Genomic_DNA"/>
</dbReference>
<organism evidence="2">
    <name type="scientific">Cladocopium goreaui</name>
    <dbReference type="NCBI Taxonomy" id="2562237"/>
    <lineage>
        <taxon>Eukaryota</taxon>
        <taxon>Sar</taxon>
        <taxon>Alveolata</taxon>
        <taxon>Dinophyceae</taxon>
        <taxon>Suessiales</taxon>
        <taxon>Symbiodiniaceae</taxon>
        <taxon>Cladocopium</taxon>
    </lineage>
</organism>
<proteinExistence type="predicted"/>
<keyword evidence="4" id="KW-0808">Transferase</keyword>
<dbReference type="Proteomes" id="UP001152797">
    <property type="component" value="Unassembled WGS sequence"/>
</dbReference>
<keyword evidence="5" id="KW-1185">Reference proteome</keyword>
<comment type="caution">
    <text evidence="2">The sequence shown here is derived from an EMBL/GenBank/DDBJ whole genome shotgun (WGS) entry which is preliminary data.</text>
</comment>
<reference evidence="2" key="1">
    <citation type="submission" date="2022-10" db="EMBL/GenBank/DDBJ databases">
        <authorList>
            <person name="Chen Y."/>
            <person name="Dougan E. K."/>
            <person name="Chan C."/>
            <person name="Rhodes N."/>
            <person name="Thang M."/>
        </authorList>
    </citation>
    <scope>NUCLEOTIDE SEQUENCE</scope>
</reference>
<accession>A0A9P1C7S2</accession>
<gene>
    <name evidence="2" type="ORF">C1SCF055_LOCUS13671</name>
</gene>
<evidence type="ECO:0000313" key="5">
    <source>
        <dbReference type="Proteomes" id="UP001152797"/>
    </source>
</evidence>
<sequence length="1728" mass="194795">MGWSVHETTLALSHQWPCRRHRWWAILCPKSWSTTSLLKWPEDSDFLQVGMVLPSWGCWPASHEDALKLTETELQAYAKPEYGTEQRLLTSASMAPTFLHSYGNALSPCPCGCRQFPFAEETLRTRGLRGCYVHSMLTGAFRFLHPMELAALLGFPATMSHLSEVRHALCLLGAVASPLQSLWTFSCFLSLAKGDNMQITRQAALEHLRAYKHRLCREYAQLCAPALQTPRSLRFFSIEGLLMHIQTQGLITTGALLQAEQFTLHPGEFLELWDGPRQLPRDQPLLTEGDHGPYTLYLNATARQPNQQGTVVIAVQTLEQLHILFLPRGTFLFEVLRQCALPGGCLLQDDHGNPYPLDFRVWDSYRFKVSTPTPPQRANGLASSHGLGLSDTSIWQAMIGLTQLGFGLLPQRLLLIHPLWTDRLLKKTQAPEPMMDFSLSKALDFEEIFCIFADQHHWALLWGHQQSEGISWTYLDGLCHPIRSAAHCLALQLSDLLQLPALDFNLQRHYHQQHPHTCGTVALWHLRHILLGPSNLDFHRELQLHEEWLQTSRWDDILMAFGRAPSDPDRLANLLQDKGVPHEAAAQRAQDVLATLGSTAVTEALSATNPWATLKSLSSRPATRLRLVKDHELKDHINHQARTKHGAHVPRAKQKKQSSPAAPLMPVDPSTLQLIPNTFVDDDGDELQQIPFTEVCKDAHGVAFCTPRQAEPFLADPESISSTTLGLLITSTLPTEQVTLHNLTSMRFPALCTATDEPMLIQGHLLILSDGAIHRKEDTLPDMQVSSTDIVKIQVHKEEISMDWTQVIGGPIRAILQMVPALRLCSGRQCGTDCPLYHPPLDDEVSGLILDIWARSFCNQHGKITKAEMAHYFQALLRVPSVALDHLLRIVVPGVYFEPRASTERGPHPDYSVIWLPGLPLDKALHRLRTCDHGLSLAKMHQRYGIRVKTVHEQQTHQALRPDDQYIAVQVKQVYVIFPLPHGLTRHQVSKLLEAWQWRAKPLQTTKGTHQGQGWAVGTDCPPPNKVMRGFDRDLLITLQKEVGSFATNTPVVASQRTKRFLKDGASSLPTEDPWHNGADPWAMHRPTTLPAPSSAAPARRLEQLQAHIREEVKQQVSHAPPGLDQMQADPTIQQLQVNITELQAQGAQFQAWFSEAGQRMTTTEQQLQHLHAVVEQQGQHVSQQIDQIQQEVDNKTQILQHSLQGSLAAMQRDFDASLDAKLSNRFDRIESMLAKKSRRGFFSWLLWIYLLLPWAWAGGIQVRDPDRPWTTTYLAELDFYSAPVRAFHGPVGGASPHFQSFAPGFRFGEADHPGPMDLNDGTVTASTDNMDFQRLRVGCSNPSGLRGKELSAISLGPGIWTFTETHLTSVTQPSVASTIAYQGSQQNRSIRSLFGAPVAFRPNSNSAGIWSGVGVIADFPSQVDLPAWRASLIHPPGPSHTTGAADDFYAAWATHWVQLRSNFLSLATHKWFKQLRRLQSFKHAAQANKATVDAETYRLLLWQAIKQASGFHMDFPSWWRQRPHKTPTAPHELPEAPPAAALAEAIFSDFKLHFDKFESWQIRQKGRLLQQKYDASCQALFKDLRDPGRGQLDFLWDTQTYAVLDFCLETKQIHLDRPVSLTSSVKWFHQQHPFEPQSIDNDLLTVTAMPANLEIGDELTMHHYFTSLEEIHQAMQALWQPRWQKLSTIGSTDWTRIMGFIQAYLPRRHYPALTLEPQIWQQTLKRK</sequence>
<protein>
    <submittedName>
        <fullName evidence="4">LINE-1 reverse transcriptase-like</fullName>
    </submittedName>
</protein>
<evidence type="ECO:0000313" key="2">
    <source>
        <dbReference type="EMBL" id="CAI3986305.1"/>
    </source>
</evidence>
<dbReference type="GO" id="GO:0003964">
    <property type="term" value="F:RNA-directed DNA polymerase activity"/>
    <property type="evidence" value="ECO:0007669"/>
    <property type="project" value="UniProtKB-KW"/>
</dbReference>